<dbReference type="EMBL" id="JACVVK020000096">
    <property type="protein sequence ID" value="KAK7493072.1"/>
    <property type="molecule type" value="Genomic_DNA"/>
</dbReference>
<dbReference type="AlphaFoldDB" id="A0ABD0L0Y6"/>
<sequence>MLLVEVDHSTQYFAMTDFQRTNATGSGSLTATVTIKKGIPRFRSAIDHEGYCACFHKGDKPHALSVTEGSRAEAGDLHSFSLMSCRFVSQLFRAAST</sequence>
<dbReference type="Proteomes" id="UP001519460">
    <property type="component" value="Unassembled WGS sequence"/>
</dbReference>
<proteinExistence type="predicted"/>
<accession>A0ABD0L0Y6</accession>
<name>A0ABD0L0Y6_9CAEN</name>
<organism evidence="1 2">
    <name type="scientific">Batillaria attramentaria</name>
    <dbReference type="NCBI Taxonomy" id="370345"/>
    <lineage>
        <taxon>Eukaryota</taxon>
        <taxon>Metazoa</taxon>
        <taxon>Spiralia</taxon>
        <taxon>Lophotrochozoa</taxon>
        <taxon>Mollusca</taxon>
        <taxon>Gastropoda</taxon>
        <taxon>Caenogastropoda</taxon>
        <taxon>Sorbeoconcha</taxon>
        <taxon>Cerithioidea</taxon>
        <taxon>Batillariidae</taxon>
        <taxon>Batillaria</taxon>
    </lineage>
</organism>
<reference evidence="1 2" key="1">
    <citation type="journal article" date="2023" name="Sci. Data">
        <title>Genome assembly of the Korean intertidal mud-creeper Batillaria attramentaria.</title>
        <authorList>
            <person name="Patra A.K."/>
            <person name="Ho P.T."/>
            <person name="Jun S."/>
            <person name="Lee S.J."/>
            <person name="Kim Y."/>
            <person name="Won Y.J."/>
        </authorList>
    </citation>
    <scope>NUCLEOTIDE SEQUENCE [LARGE SCALE GENOMIC DNA]</scope>
    <source>
        <strain evidence="1">Wonlab-2016</strain>
    </source>
</reference>
<gene>
    <name evidence="1" type="ORF">BaRGS_00015593</name>
</gene>
<protein>
    <submittedName>
        <fullName evidence="1">Uncharacterized protein</fullName>
    </submittedName>
</protein>
<keyword evidence="2" id="KW-1185">Reference proteome</keyword>
<evidence type="ECO:0000313" key="2">
    <source>
        <dbReference type="Proteomes" id="UP001519460"/>
    </source>
</evidence>
<evidence type="ECO:0000313" key="1">
    <source>
        <dbReference type="EMBL" id="KAK7493072.1"/>
    </source>
</evidence>
<comment type="caution">
    <text evidence="1">The sequence shown here is derived from an EMBL/GenBank/DDBJ whole genome shotgun (WGS) entry which is preliminary data.</text>
</comment>